<reference evidence="2 3" key="1">
    <citation type="submission" date="2018-04" db="EMBL/GenBank/DDBJ databases">
        <title>WGS assembly of Panicum hallii var. hallii HAL2.</title>
        <authorList>
            <person name="Lovell J."/>
            <person name="Jenkins J."/>
            <person name="Lowry D."/>
            <person name="Mamidi S."/>
            <person name="Sreedasyam A."/>
            <person name="Weng X."/>
            <person name="Barry K."/>
            <person name="Bonette J."/>
            <person name="Campitelli B."/>
            <person name="Daum C."/>
            <person name="Gordon S."/>
            <person name="Gould B."/>
            <person name="Lipzen A."/>
            <person name="MacQueen A."/>
            <person name="Palacio-Mejia J."/>
            <person name="Plott C."/>
            <person name="Shakirov E."/>
            <person name="Shu S."/>
            <person name="Yoshinaga Y."/>
            <person name="Zane M."/>
            <person name="Rokhsar D."/>
            <person name="Grimwood J."/>
            <person name="Schmutz J."/>
            <person name="Juenger T."/>
        </authorList>
    </citation>
    <scope>NUCLEOTIDE SEQUENCE [LARGE SCALE GENOMIC DNA]</scope>
    <source>
        <strain evidence="3">cv. HAL2</strain>
    </source>
</reference>
<proteinExistence type="predicted"/>
<feature type="region of interest" description="Disordered" evidence="1">
    <location>
        <begin position="1"/>
        <end position="101"/>
    </location>
</feature>
<feature type="compositionally biased region" description="Basic residues" evidence="1">
    <location>
        <begin position="14"/>
        <end position="23"/>
    </location>
</feature>
<dbReference type="Proteomes" id="UP000244336">
    <property type="component" value="Chromosome 1"/>
</dbReference>
<accession>A0A2T7FCB0</accession>
<gene>
    <name evidence="2" type="ORF">GQ55_1G396600</name>
</gene>
<evidence type="ECO:0000313" key="2">
    <source>
        <dbReference type="EMBL" id="PUZ77723.1"/>
    </source>
</evidence>
<dbReference type="EMBL" id="CM009749">
    <property type="protein sequence ID" value="PUZ77723.1"/>
    <property type="molecule type" value="Genomic_DNA"/>
</dbReference>
<feature type="compositionally biased region" description="Low complexity" evidence="1">
    <location>
        <begin position="60"/>
        <end position="71"/>
    </location>
</feature>
<organism evidence="2 3">
    <name type="scientific">Panicum hallii var. hallii</name>
    <dbReference type="NCBI Taxonomy" id="1504633"/>
    <lineage>
        <taxon>Eukaryota</taxon>
        <taxon>Viridiplantae</taxon>
        <taxon>Streptophyta</taxon>
        <taxon>Embryophyta</taxon>
        <taxon>Tracheophyta</taxon>
        <taxon>Spermatophyta</taxon>
        <taxon>Magnoliopsida</taxon>
        <taxon>Liliopsida</taxon>
        <taxon>Poales</taxon>
        <taxon>Poaceae</taxon>
        <taxon>PACMAD clade</taxon>
        <taxon>Panicoideae</taxon>
        <taxon>Panicodae</taxon>
        <taxon>Paniceae</taxon>
        <taxon>Panicinae</taxon>
        <taxon>Panicum</taxon>
        <taxon>Panicum sect. Panicum</taxon>
    </lineage>
</organism>
<dbReference type="Gramene" id="PUZ77723">
    <property type="protein sequence ID" value="PUZ77723"/>
    <property type="gene ID" value="GQ55_1G396600"/>
</dbReference>
<evidence type="ECO:0000313" key="3">
    <source>
        <dbReference type="Proteomes" id="UP000244336"/>
    </source>
</evidence>
<dbReference type="AlphaFoldDB" id="A0A2T7FCB0"/>
<sequence>MNWRSPIDSGFGRSRSRERSHRLSRIDRGRAPTPPAPRSAINVDGHRRRGRTEPNLATHLPQNPQLALNPPSKRPADSPADEPPATRWRRPLASSGWWWGG</sequence>
<name>A0A2T7FCB0_9POAL</name>
<evidence type="ECO:0000256" key="1">
    <source>
        <dbReference type="SAM" id="MobiDB-lite"/>
    </source>
</evidence>
<keyword evidence="3" id="KW-1185">Reference proteome</keyword>
<protein>
    <submittedName>
        <fullName evidence="2">Uncharacterized protein</fullName>
    </submittedName>
</protein>